<dbReference type="InterPro" id="IPR033124">
    <property type="entry name" value="Ser_caboxypep_his_AS"/>
</dbReference>
<dbReference type="GO" id="GO:0005773">
    <property type="term" value="C:vacuole"/>
    <property type="evidence" value="ECO:0007669"/>
    <property type="project" value="TreeGrafter"/>
</dbReference>
<keyword evidence="7 11" id="KW-0378">Hydrolase</keyword>
<evidence type="ECO:0000256" key="3">
    <source>
        <dbReference type="ARBA" id="ARBA00022525"/>
    </source>
</evidence>
<dbReference type="InterPro" id="IPR029058">
    <property type="entry name" value="AB_hydrolase_fold"/>
</dbReference>
<dbReference type="GO" id="GO:0004185">
    <property type="term" value="F:serine-type carboxypeptidase activity"/>
    <property type="evidence" value="ECO:0007669"/>
    <property type="project" value="UniProtKB-UniRule"/>
</dbReference>
<dbReference type="PANTHER" id="PTHR11802:SF123">
    <property type="entry name" value="CARBOXYPEPTIDASE"/>
    <property type="match status" value="1"/>
</dbReference>
<reference evidence="13" key="1">
    <citation type="submission" date="2025-08" db="UniProtKB">
        <authorList>
            <consortium name="RefSeq"/>
        </authorList>
    </citation>
    <scope>IDENTIFICATION</scope>
    <source>
        <strain evidence="13">OHB3-1</strain>
    </source>
</reference>
<proteinExistence type="inferred from homology"/>
<protein>
    <recommendedName>
        <fullName evidence="11">Carboxypeptidase</fullName>
        <ecNumber evidence="11">3.4.16.-</ecNumber>
    </recommendedName>
</protein>
<dbReference type="RefSeq" id="XP_022134985.1">
    <property type="nucleotide sequence ID" value="XM_022279293.1"/>
</dbReference>
<evidence type="ECO:0000313" key="12">
    <source>
        <dbReference type="Proteomes" id="UP000504603"/>
    </source>
</evidence>
<evidence type="ECO:0000256" key="6">
    <source>
        <dbReference type="ARBA" id="ARBA00022729"/>
    </source>
</evidence>
<dbReference type="Gene3D" id="3.40.50.11320">
    <property type="match status" value="1"/>
</dbReference>
<feature type="signal peptide" evidence="11">
    <location>
        <begin position="1"/>
        <end position="21"/>
    </location>
</feature>
<dbReference type="AlphaFoldDB" id="A0A6J1BZV8"/>
<dbReference type="PROSITE" id="PS00560">
    <property type="entry name" value="CARBOXYPEPT_SER_HIS"/>
    <property type="match status" value="1"/>
</dbReference>
<evidence type="ECO:0000256" key="10">
    <source>
        <dbReference type="ARBA" id="ARBA00037399"/>
    </source>
</evidence>
<keyword evidence="6 11" id="KW-0732">Signal</keyword>
<organism evidence="12 13">
    <name type="scientific">Momordica charantia</name>
    <name type="common">Bitter gourd</name>
    <name type="synonym">Balsam pear</name>
    <dbReference type="NCBI Taxonomy" id="3673"/>
    <lineage>
        <taxon>Eukaryota</taxon>
        <taxon>Viridiplantae</taxon>
        <taxon>Streptophyta</taxon>
        <taxon>Embryophyta</taxon>
        <taxon>Tracheophyta</taxon>
        <taxon>Spermatophyta</taxon>
        <taxon>Magnoliopsida</taxon>
        <taxon>eudicotyledons</taxon>
        <taxon>Gunneridae</taxon>
        <taxon>Pentapetalae</taxon>
        <taxon>rosids</taxon>
        <taxon>fabids</taxon>
        <taxon>Cucurbitales</taxon>
        <taxon>Cucurbitaceae</taxon>
        <taxon>Momordiceae</taxon>
        <taxon>Momordica</taxon>
    </lineage>
</organism>
<comment type="subcellular location">
    <subcellularLocation>
        <location evidence="1">Secreted</location>
    </subcellularLocation>
</comment>
<dbReference type="PRINTS" id="PR00724">
    <property type="entry name" value="CRBOXYPTASEC"/>
</dbReference>
<dbReference type="PANTHER" id="PTHR11802">
    <property type="entry name" value="SERINE PROTEASE FAMILY S10 SERINE CARBOXYPEPTIDASE"/>
    <property type="match status" value="1"/>
</dbReference>
<dbReference type="InterPro" id="IPR018202">
    <property type="entry name" value="Ser_caboxypep_ser_AS"/>
</dbReference>
<keyword evidence="5 11" id="KW-0645">Protease</keyword>
<dbReference type="KEGG" id="mcha:111007100"/>
<name>A0A6J1BZV8_MOMCH</name>
<comment type="similarity">
    <text evidence="2 11">Belongs to the peptidase S10 family.</text>
</comment>
<evidence type="ECO:0000256" key="2">
    <source>
        <dbReference type="ARBA" id="ARBA00009431"/>
    </source>
</evidence>
<evidence type="ECO:0000256" key="7">
    <source>
        <dbReference type="ARBA" id="ARBA00022801"/>
    </source>
</evidence>
<dbReference type="Proteomes" id="UP000504603">
    <property type="component" value="Unplaced"/>
</dbReference>
<dbReference type="Gene3D" id="3.40.50.1820">
    <property type="entry name" value="alpha/beta hydrolase"/>
    <property type="match status" value="1"/>
</dbReference>
<keyword evidence="4 11" id="KW-0121">Carboxypeptidase</keyword>
<dbReference type="FunFam" id="3.40.50.11320:FF:000004">
    <property type="entry name" value="Carboxypeptidase"/>
    <property type="match status" value="1"/>
</dbReference>
<feature type="chain" id="PRO_5027165864" description="Carboxypeptidase" evidence="11">
    <location>
        <begin position="22"/>
        <end position="467"/>
    </location>
</feature>
<dbReference type="Gene3D" id="6.10.250.940">
    <property type="match status" value="1"/>
</dbReference>
<evidence type="ECO:0000256" key="11">
    <source>
        <dbReference type="RuleBase" id="RU361156"/>
    </source>
</evidence>
<comment type="function">
    <text evidence="10">Probable carboxypeptidase.</text>
</comment>
<sequence>MFSSTWKAATMAALILHLCICKEVGSSFAHSDKITSLPGQPRVGFHQFSGYIHVDDQKQRALFYYLVEAETDPDSKPLVLWLNGGPGCSSLGVGAFSENGPFRPNGEVLVKNEYSWNREANMLYLETPAGVGFSYADNSASHATMDDEATARDNLIFLQRWFSKFPHYKHRDLFLTGESYAGHYIPQLARLMTELNRKEKLFNLQGIALGNPVMEYATDLNSRAEFFWSHGLISDSTYRLFTCACNYSRYVSEYYRDSISGVCLRVMTQVNTETSKFVDKYDVTLDVCIPSVLSQSKYLSPQPQHVRERIDVCIEDETVKYLNREDVKKALHARLVGVHKWAVCSEALDYELLNLEIPTISIVGSLVRTGIRVLIYSGDQDSVIPLMGSRRLVHRLATELGLNTSVPYGAWFHGKQVGGWSQVYGNGNILSFATIRGASHEAPFSQPQRSLILFKSFLDNTPPPRVT</sequence>
<keyword evidence="3" id="KW-0964">Secreted</keyword>
<dbReference type="GeneID" id="111007100"/>
<dbReference type="EC" id="3.4.16.-" evidence="11"/>
<dbReference type="SUPFAM" id="SSF53474">
    <property type="entry name" value="alpha/beta-Hydrolases"/>
    <property type="match status" value="1"/>
</dbReference>
<evidence type="ECO:0000256" key="8">
    <source>
        <dbReference type="ARBA" id="ARBA00023157"/>
    </source>
</evidence>
<dbReference type="GO" id="GO:0006508">
    <property type="term" value="P:proteolysis"/>
    <property type="evidence" value="ECO:0007669"/>
    <property type="project" value="UniProtKB-KW"/>
</dbReference>
<evidence type="ECO:0000256" key="9">
    <source>
        <dbReference type="ARBA" id="ARBA00023180"/>
    </source>
</evidence>
<accession>A0A6J1BZV8</accession>
<gene>
    <name evidence="13" type="primary">LOC111007100</name>
</gene>
<evidence type="ECO:0000256" key="4">
    <source>
        <dbReference type="ARBA" id="ARBA00022645"/>
    </source>
</evidence>
<evidence type="ECO:0000313" key="13">
    <source>
        <dbReference type="RefSeq" id="XP_022134985.1"/>
    </source>
</evidence>
<dbReference type="OrthoDB" id="443318at2759"/>
<dbReference type="PROSITE" id="PS00131">
    <property type="entry name" value="CARBOXYPEPT_SER_SER"/>
    <property type="match status" value="1"/>
</dbReference>
<keyword evidence="8" id="KW-1015">Disulfide bond</keyword>
<dbReference type="Pfam" id="PF00450">
    <property type="entry name" value="Peptidase_S10"/>
    <property type="match status" value="1"/>
</dbReference>
<dbReference type="FunFam" id="3.40.50.1820:FF:000453">
    <property type="entry name" value="Carboxypeptidase"/>
    <property type="match status" value="1"/>
</dbReference>
<keyword evidence="9" id="KW-0325">Glycoprotein</keyword>
<evidence type="ECO:0000256" key="1">
    <source>
        <dbReference type="ARBA" id="ARBA00004613"/>
    </source>
</evidence>
<dbReference type="GO" id="GO:0005576">
    <property type="term" value="C:extracellular region"/>
    <property type="evidence" value="ECO:0007669"/>
    <property type="project" value="UniProtKB-SubCell"/>
</dbReference>
<dbReference type="InterPro" id="IPR001563">
    <property type="entry name" value="Peptidase_S10"/>
</dbReference>
<evidence type="ECO:0000256" key="5">
    <source>
        <dbReference type="ARBA" id="ARBA00022670"/>
    </source>
</evidence>
<keyword evidence="12" id="KW-1185">Reference proteome</keyword>